<feature type="domain" description="DNA polymerase III beta sliding clamp N-terminal" evidence="10">
    <location>
        <begin position="1"/>
        <end position="118"/>
    </location>
</feature>
<feature type="domain" description="DNA polymerase III beta sliding clamp central" evidence="11">
    <location>
        <begin position="128"/>
        <end position="248"/>
    </location>
</feature>
<reference evidence="13" key="2">
    <citation type="journal article" date="2021" name="Microbiome">
        <title>Successional dynamics and alternative stable states in a saline activated sludge microbial community over 9 years.</title>
        <authorList>
            <person name="Wang Y."/>
            <person name="Ye J."/>
            <person name="Ju F."/>
            <person name="Liu L."/>
            <person name="Boyd J.A."/>
            <person name="Deng Y."/>
            <person name="Parks D.H."/>
            <person name="Jiang X."/>
            <person name="Yin X."/>
            <person name="Woodcroft B.J."/>
            <person name="Tyson G.W."/>
            <person name="Hugenholtz P."/>
            <person name="Polz M.F."/>
            <person name="Zhang T."/>
        </authorList>
    </citation>
    <scope>NUCLEOTIDE SEQUENCE</scope>
    <source>
        <strain evidence="13">HKST-UBA12</strain>
    </source>
</reference>
<dbReference type="Pfam" id="PF02768">
    <property type="entry name" value="DNA_pol3_beta_3"/>
    <property type="match status" value="1"/>
</dbReference>
<dbReference type="CDD" id="cd00140">
    <property type="entry name" value="beta_clamp"/>
    <property type="match status" value="1"/>
</dbReference>
<dbReference type="InterPro" id="IPR046938">
    <property type="entry name" value="DNA_clamp_sf"/>
</dbReference>
<comment type="subcellular location">
    <subcellularLocation>
        <location evidence="1 9">Cytoplasm</location>
    </subcellularLocation>
</comment>
<dbReference type="GO" id="GO:0009360">
    <property type="term" value="C:DNA polymerase III complex"/>
    <property type="evidence" value="ECO:0007669"/>
    <property type="project" value="InterPro"/>
</dbReference>
<evidence type="ECO:0000256" key="6">
    <source>
        <dbReference type="ARBA" id="ARBA00022705"/>
    </source>
</evidence>
<organism evidence="13 14">
    <name type="scientific">Candidatus Dojkabacteria bacterium</name>
    <dbReference type="NCBI Taxonomy" id="2099670"/>
    <lineage>
        <taxon>Bacteria</taxon>
        <taxon>Candidatus Dojkabacteria</taxon>
    </lineage>
</organism>
<evidence type="ECO:0000259" key="12">
    <source>
        <dbReference type="Pfam" id="PF02768"/>
    </source>
</evidence>
<evidence type="ECO:0000259" key="10">
    <source>
        <dbReference type="Pfam" id="PF00712"/>
    </source>
</evidence>
<evidence type="ECO:0000256" key="5">
    <source>
        <dbReference type="ARBA" id="ARBA00022695"/>
    </source>
</evidence>
<feature type="domain" description="DNA polymerase III beta sliding clamp C-terminal" evidence="12">
    <location>
        <begin position="252"/>
        <end position="375"/>
    </location>
</feature>
<dbReference type="InterPro" id="IPR022637">
    <property type="entry name" value="DNA_polIII_beta_cen"/>
</dbReference>
<sequence>MKITLPQSALAKALNYTSRAVSSKPNIPVLANILLEVSKDSLHLGATNLDMGINMWIPGQVDAEGKVTASGKLLADFINAASAASVDISLEGDNLQVVTDNSRADFQTIPATEFPVLPKVKGEPAFALPAKEFAEAMDMVAFASSTDFITSRIQYSGVLFESSAESPDKLILVGLDGYRLSRKELSVKRGSGDELSLIVPARSLQELSRIVQTEAVETVEVYVNDNKSQVIFKLADIEVSVRLLEGPFVEYKRAIPSESAFEFAVARSELESAMKVVNTLARTVQGHRVDWDLDLETAVLTMRSNAELGKNQTKLKVDGLIGSSDFKAAYSLQFLLDMVAHMPGEVIHFAANGPLSAAVFTSDDDAGYLHLVMPLQREDV</sequence>
<dbReference type="PANTHER" id="PTHR30478:SF0">
    <property type="entry name" value="BETA SLIDING CLAMP"/>
    <property type="match status" value="1"/>
</dbReference>
<protein>
    <recommendedName>
        <fullName evidence="9">Beta sliding clamp</fullName>
    </recommendedName>
</protein>
<keyword evidence="4 9" id="KW-0808">Transferase</keyword>
<dbReference type="EMBL" id="JAGQLI010000160">
    <property type="protein sequence ID" value="MCA9379372.1"/>
    <property type="molecule type" value="Genomic_DNA"/>
</dbReference>
<dbReference type="InterPro" id="IPR022634">
    <property type="entry name" value="DNA_polIII_beta_N"/>
</dbReference>
<dbReference type="Pfam" id="PF00712">
    <property type="entry name" value="DNA_pol3_beta"/>
    <property type="match status" value="1"/>
</dbReference>
<comment type="subunit">
    <text evidence="9">Forms a ring-shaped head-to-tail homodimer around DNA.</text>
</comment>
<evidence type="ECO:0000256" key="7">
    <source>
        <dbReference type="ARBA" id="ARBA00022932"/>
    </source>
</evidence>
<dbReference type="GO" id="GO:0008408">
    <property type="term" value="F:3'-5' exonuclease activity"/>
    <property type="evidence" value="ECO:0007669"/>
    <property type="project" value="InterPro"/>
</dbReference>
<dbReference type="NCBIfam" id="TIGR00663">
    <property type="entry name" value="dnan"/>
    <property type="match status" value="1"/>
</dbReference>
<evidence type="ECO:0000256" key="4">
    <source>
        <dbReference type="ARBA" id="ARBA00022679"/>
    </source>
</evidence>
<dbReference type="GO" id="GO:0006271">
    <property type="term" value="P:DNA strand elongation involved in DNA replication"/>
    <property type="evidence" value="ECO:0007669"/>
    <property type="project" value="TreeGrafter"/>
</dbReference>
<dbReference type="Proteomes" id="UP000760819">
    <property type="component" value="Unassembled WGS sequence"/>
</dbReference>
<reference evidence="13" key="1">
    <citation type="submission" date="2020-04" db="EMBL/GenBank/DDBJ databases">
        <authorList>
            <person name="Zhang T."/>
        </authorList>
    </citation>
    <scope>NUCLEOTIDE SEQUENCE</scope>
    <source>
        <strain evidence="13">HKST-UBA12</strain>
    </source>
</reference>
<keyword evidence="3 9" id="KW-0963">Cytoplasm</keyword>
<comment type="caution">
    <text evidence="13">The sequence shown here is derived from an EMBL/GenBank/DDBJ whole genome shotgun (WGS) entry which is preliminary data.</text>
</comment>
<proteinExistence type="inferred from homology"/>
<dbReference type="GO" id="GO:0003677">
    <property type="term" value="F:DNA binding"/>
    <property type="evidence" value="ECO:0007669"/>
    <property type="project" value="UniProtKB-UniRule"/>
</dbReference>
<keyword evidence="8" id="KW-0238">DNA-binding</keyword>
<evidence type="ECO:0000259" key="11">
    <source>
        <dbReference type="Pfam" id="PF02767"/>
    </source>
</evidence>
<dbReference type="PANTHER" id="PTHR30478">
    <property type="entry name" value="DNA POLYMERASE III SUBUNIT BETA"/>
    <property type="match status" value="1"/>
</dbReference>
<evidence type="ECO:0000313" key="13">
    <source>
        <dbReference type="EMBL" id="MCA9379372.1"/>
    </source>
</evidence>
<gene>
    <name evidence="13" type="primary">dnaN</name>
    <name evidence="13" type="ORF">KC640_03000</name>
</gene>
<dbReference type="Gene3D" id="3.10.150.10">
    <property type="entry name" value="DNA Polymerase III, subunit A, domain 2"/>
    <property type="match status" value="1"/>
</dbReference>
<dbReference type="AlphaFoldDB" id="A0A955I690"/>
<name>A0A955I690_9BACT</name>
<dbReference type="InterPro" id="IPR001001">
    <property type="entry name" value="DNA_polIII_beta"/>
</dbReference>
<dbReference type="SUPFAM" id="SSF55979">
    <property type="entry name" value="DNA clamp"/>
    <property type="match status" value="3"/>
</dbReference>
<evidence type="ECO:0000313" key="14">
    <source>
        <dbReference type="Proteomes" id="UP000760819"/>
    </source>
</evidence>
<evidence type="ECO:0000256" key="2">
    <source>
        <dbReference type="ARBA" id="ARBA00010752"/>
    </source>
</evidence>
<dbReference type="GO" id="GO:0005737">
    <property type="term" value="C:cytoplasm"/>
    <property type="evidence" value="ECO:0007669"/>
    <property type="project" value="UniProtKB-SubCell"/>
</dbReference>
<evidence type="ECO:0000256" key="8">
    <source>
        <dbReference type="ARBA" id="ARBA00023125"/>
    </source>
</evidence>
<comment type="similarity">
    <text evidence="2 9">Belongs to the beta sliding clamp family.</text>
</comment>
<evidence type="ECO:0000256" key="1">
    <source>
        <dbReference type="ARBA" id="ARBA00004496"/>
    </source>
</evidence>
<comment type="function">
    <text evidence="9">Confers DNA tethering and processivity to DNA polymerases and other proteins. Acts as a clamp, forming a ring around DNA (a reaction catalyzed by the clamp-loading complex) which diffuses in an ATP-independent manner freely and bidirectionally along dsDNA. Initially characterized for its ability to contact the catalytic subunit of DNA polymerase III (Pol III), a complex, multichain enzyme responsible for most of the replicative synthesis in bacteria; Pol III exhibits 3'-5' exonuclease proofreading activity. The beta chain is required for initiation of replication as well as for processivity of DNA replication.</text>
</comment>
<evidence type="ECO:0000256" key="9">
    <source>
        <dbReference type="PIRNR" id="PIRNR000804"/>
    </source>
</evidence>
<keyword evidence="5 9" id="KW-0548">Nucleotidyltransferase</keyword>
<dbReference type="PIRSF" id="PIRSF000804">
    <property type="entry name" value="DNA_pol_III_b"/>
    <property type="match status" value="1"/>
</dbReference>
<keyword evidence="7 9" id="KW-0239">DNA-directed DNA polymerase</keyword>
<dbReference type="Pfam" id="PF02767">
    <property type="entry name" value="DNA_pol3_beta_2"/>
    <property type="match status" value="1"/>
</dbReference>
<dbReference type="Gene3D" id="3.70.10.10">
    <property type="match status" value="1"/>
</dbReference>
<dbReference type="SMART" id="SM00480">
    <property type="entry name" value="POL3Bc"/>
    <property type="match status" value="1"/>
</dbReference>
<dbReference type="InterPro" id="IPR022635">
    <property type="entry name" value="DNA_polIII_beta_C"/>
</dbReference>
<dbReference type="GO" id="GO:0003887">
    <property type="term" value="F:DNA-directed DNA polymerase activity"/>
    <property type="evidence" value="ECO:0007669"/>
    <property type="project" value="UniProtKB-UniRule"/>
</dbReference>
<keyword evidence="6 9" id="KW-0235">DNA replication</keyword>
<accession>A0A955I690</accession>
<evidence type="ECO:0000256" key="3">
    <source>
        <dbReference type="ARBA" id="ARBA00022490"/>
    </source>
</evidence>